<organism evidence="2 3">
    <name type="scientific">Ambispora leptoticha</name>
    <dbReference type="NCBI Taxonomy" id="144679"/>
    <lineage>
        <taxon>Eukaryota</taxon>
        <taxon>Fungi</taxon>
        <taxon>Fungi incertae sedis</taxon>
        <taxon>Mucoromycota</taxon>
        <taxon>Glomeromycotina</taxon>
        <taxon>Glomeromycetes</taxon>
        <taxon>Archaeosporales</taxon>
        <taxon>Ambisporaceae</taxon>
        <taxon>Ambispora</taxon>
    </lineage>
</organism>
<evidence type="ECO:0000313" key="3">
    <source>
        <dbReference type="Proteomes" id="UP000789508"/>
    </source>
</evidence>
<feature type="compositionally biased region" description="Polar residues" evidence="1">
    <location>
        <begin position="122"/>
        <end position="133"/>
    </location>
</feature>
<feature type="compositionally biased region" description="Basic and acidic residues" evidence="1">
    <location>
        <begin position="134"/>
        <end position="145"/>
    </location>
</feature>
<dbReference type="Proteomes" id="UP000789508">
    <property type="component" value="Unassembled WGS sequence"/>
</dbReference>
<feature type="region of interest" description="Disordered" evidence="1">
    <location>
        <begin position="508"/>
        <end position="535"/>
    </location>
</feature>
<dbReference type="OrthoDB" id="2423758at2759"/>
<gene>
    <name evidence="2" type="ORF">ALEPTO_LOCUS10231</name>
</gene>
<protein>
    <submittedName>
        <fullName evidence="2">11482_t:CDS:1</fullName>
    </submittedName>
</protein>
<keyword evidence="3" id="KW-1185">Reference proteome</keyword>
<proteinExistence type="predicted"/>
<evidence type="ECO:0000256" key="1">
    <source>
        <dbReference type="SAM" id="MobiDB-lite"/>
    </source>
</evidence>
<sequence length="618" mass="71872">MDFYKHRAVEDWTCEKLVEFYRATSGQKDRRKVLDSIKKDLKKVKETNSEFDTTRKRKAQRIVDNWKQAQAVTLGLHTANSAFLFIENWTTMGDDTGFKFEFSQIQQQVLANTVSIDNNNNKAFFEQPSSKSSEQYRAKSGREYSESISNSSEEDHVDDETHKRSKRKVGGYSEGLQESTEDVYVVSEHVPCFGLNFNEDLNHINWEILEIYNNAEQCDPIKMGVINLEDLKKNQTRAFKVISEMFKKDFRDNNIDSKMKTMLREIRGVSDISDAKDFVSKYIEELLSFDFDIASVTQSFIVSIVHAFTSYFSLDETYFQQSLSENHIASITHIPIFMNLFRSKNYLVNINSVLTANKDRRNSENDSRTRLGLIPDIKVIYSKRSVEIIVVEHAKSTSSEGRKKNIDDTKKIIGLMHDQITKIYKLFEDIERELEVRVYVMHLSAPELYLFYKIFSYELPKTVYDFDVLSCLTRFRYNSILRKEPLTPTQQIQWVDDSSSRKQTAIKEIAKGSNSSSDSKGIGLKNSPASSCQPIPRTNPNKMECLYQYAVEHGLDPKNFSVITKAEKDRWTMGCFRDDLERDICCYQGGIKRKEDSRKYHKFLTDRDRLIGEELLRR</sequence>
<dbReference type="EMBL" id="CAJVPS010010413">
    <property type="protein sequence ID" value="CAG8657859.1"/>
    <property type="molecule type" value="Genomic_DNA"/>
</dbReference>
<name>A0A9N9H6V2_9GLOM</name>
<comment type="caution">
    <text evidence="2">The sequence shown here is derived from an EMBL/GenBank/DDBJ whole genome shotgun (WGS) entry which is preliminary data.</text>
</comment>
<dbReference type="AlphaFoldDB" id="A0A9N9H6V2"/>
<accession>A0A9N9H6V2</accession>
<feature type="region of interest" description="Disordered" evidence="1">
    <location>
        <begin position="122"/>
        <end position="174"/>
    </location>
</feature>
<evidence type="ECO:0000313" key="2">
    <source>
        <dbReference type="EMBL" id="CAG8657859.1"/>
    </source>
</evidence>
<feature type="non-terminal residue" evidence="2">
    <location>
        <position position="618"/>
    </location>
</feature>
<reference evidence="2" key="1">
    <citation type="submission" date="2021-06" db="EMBL/GenBank/DDBJ databases">
        <authorList>
            <person name="Kallberg Y."/>
            <person name="Tangrot J."/>
            <person name="Rosling A."/>
        </authorList>
    </citation>
    <scope>NUCLEOTIDE SEQUENCE</scope>
    <source>
        <strain evidence="2">FL130A</strain>
    </source>
</reference>